<accession>A0A1X7VM34</accession>
<protein>
    <submittedName>
        <fullName evidence="1">Uncharacterized protein</fullName>
    </submittedName>
</protein>
<organism evidence="1">
    <name type="scientific">Amphimedon queenslandica</name>
    <name type="common">Sponge</name>
    <dbReference type="NCBI Taxonomy" id="400682"/>
    <lineage>
        <taxon>Eukaryota</taxon>
        <taxon>Metazoa</taxon>
        <taxon>Porifera</taxon>
        <taxon>Demospongiae</taxon>
        <taxon>Heteroscleromorpha</taxon>
        <taxon>Haplosclerida</taxon>
        <taxon>Niphatidae</taxon>
        <taxon>Amphimedon</taxon>
    </lineage>
</organism>
<evidence type="ECO:0000313" key="1">
    <source>
        <dbReference type="EnsemblMetazoa" id="Aqu2.1.41122_001"/>
    </source>
</evidence>
<name>A0A1X7VM34_AMPQE</name>
<sequence length="70" mass="7682">RVSIVFIDIAQKLSKLCPITHLPTLLSLSLLLTVVRSRGGCSEYVSNPQLGYEQVSHLISQLETSLSLSQ</sequence>
<reference evidence="1" key="1">
    <citation type="submission" date="2017-05" db="UniProtKB">
        <authorList>
            <consortium name="EnsemblMetazoa"/>
        </authorList>
    </citation>
    <scope>IDENTIFICATION</scope>
</reference>
<dbReference type="AlphaFoldDB" id="A0A1X7VM34"/>
<dbReference type="InParanoid" id="A0A1X7VM34"/>
<dbReference type="EnsemblMetazoa" id="Aqu2.1.41122_001">
    <property type="protein sequence ID" value="Aqu2.1.41122_001"/>
    <property type="gene ID" value="Aqu2.1.41122"/>
</dbReference>
<proteinExistence type="predicted"/>